<dbReference type="PROSITE" id="PS50011">
    <property type="entry name" value="PROTEIN_KINASE_DOM"/>
    <property type="match status" value="1"/>
</dbReference>
<reference evidence="12 13" key="1">
    <citation type="submission" date="2024-03" db="EMBL/GenBank/DDBJ databases">
        <title>Bacilli Hybrid Assemblies.</title>
        <authorList>
            <person name="Kovac J."/>
        </authorList>
    </citation>
    <scope>NUCLEOTIDE SEQUENCE [LARGE SCALE GENOMIC DNA]</scope>
    <source>
        <strain evidence="12 13">FSL R7-0666</strain>
    </source>
</reference>
<evidence type="ECO:0000256" key="1">
    <source>
        <dbReference type="ARBA" id="ARBA00012513"/>
    </source>
</evidence>
<feature type="binding site" evidence="9">
    <location>
        <position position="48"/>
    </location>
    <ligand>
        <name>ATP</name>
        <dbReference type="ChEBI" id="CHEBI:30616"/>
    </ligand>
</feature>
<evidence type="ECO:0000256" key="3">
    <source>
        <dbReference type="ARBA" id="ARBA00022679"/>
    </source>
</evidence>
<organism evidence="12 13">
    <name type="scientific">Alkalicoccobacillus gibsonii</name>
    <dbReference type="NCBI Taxonomy" id="79881"/>
    <lineage>
        <taxon>Bacteria</taxon>
        <taxon>Bacillati</taxon>
        <taxon>Bacillota</taxon>
        <taxon>Bacilli</taxon>
        <taxon>Bacillales</taxon>
        <taxon>Bacillaceae</taxon>
        <taxon>Alkalicoccobacillus</taxon>
    </lineage>
</organism>
<evidence type="ECO:0000256" key="8">
    <source>
        <dbReference type="ARBA" id="ARBA00048679"/>
    </source>
</evidence>
<dbReference type="GO" id="GO:0004674">
    <property type="term" value="F:protein serine/threonine kinase activity"/>
    <property type="evidence" value="ECO:0007669"/>
    <property type="project" value="UniProtKB-EC"/>
</dbReference>
<evidence type="ECO:0000259" key="11">
    <source>
        <dbReference type="PROSITE" id="PS50011"/>
    </source>
</evidence>
<protein>
    <recommendedName>
        <fullName evidence="1">non-specific serine/threonine protein kinase</fullName>
        <ecNumber evidence="1">2.7.11.1</ecNumber>
    </recommendedName>
</protein>
<accession>A0ABU9VGW5</accession>
<keyword evidence="10" id="KW-0812">Transmembrane</keyword>
<keyword evidence="4 9" id="KW-0547">Nucleotide-binding</keyword>
<dbReference type="Proteomes" id="UP001418796">
    <property type="component" value="Unassembled WGS sequence"/>
</dbReference>
<keyword evidence="5 12" id="KW-0418">Kinase</keyword>
<dbReference type="PROSITE" id="PS00108">
    <property type="entry name" value="PROTEIN_KINASE_ST"/>
    <property type="match status" value="1"/>
</dbReference>
<evidence type="ECO:0000256" key="9">
    <source>
        <dbReference type="PROSITE-ProRule" id="PRU10141"/>
    </source>
</evidence>
<evidence type="ECO:0000256" key="5">
    <source>
        <dbReference type="ARBA" id="ARBA00022777"/>
    </source>
</evidence>
<proteinExistence type="predicted"/>
<dbReference type="CDD" id="cd14014">
    <property type="entry name" value="STKc_PknB_like"/>
    <property type="match status" value="1"/>
</dbReference>
<comment type="caution">
    <text evidence="12">The sequence shown here is derived from an EMBL/GenBank/DDBJ whole genome shotgun (WGS) entry which is preliminary data.</text>
</comment>
<feature type="transmembrane region" description="Helical" evidence="10">
    <location>
        <begin position="282"/>
        <end position="302"/>
    </location>
</feature>
<evidence type="ECO:0000256" key="2">
    <source>
        <dbReference type="ARBA" id="ARBA00022527"/>
    </source>
</evidence>
<keyword evidence="3 12" id="KW-0808">Transferase</keyword>
<evidence type="ECO:0000256" key="10">
    <source>
        <dbReference type="SAM" id="Phobius"/>
    </source>
</evidence>
<evidence type="ECO:0000256" key="6">
    <source>
        <dbReference type="ARBA" id="ARBA00022840"/>
    </source>
</evidence>
<gene>
    <name evidence="12" type="ORF">MKY91_03145</name>
</gene>
<dbReference type="InterPro" id="IPR000719">
    <property type="entry name" value="Prot_kinase_dom"/>
</dbReference>
<name>A0ABU9VGW5_9BACI</name>
<keyword evidence="2" id="KW-0723">Serine/threonine-protein kinase</keyword>
<dbReference type="SUPFAM" id="SSF56112">
    <property type="entry name" value="Protein kinase-like (PK-like)"/>
    <property type="match status" value="1"/>
</dbReference>
<evidence type="ECO:0000313" key="13">
    <source>
        <dbReference type="Proteomes" id="UP001418796"/>
    </source>
</evidence>
<dbReference type="Gene3D" id="1.10.510.10">
    <property type="entry name" value="Transferase(Phosphotransferase) domain 1"/>
    <property type="match status" value="1"/>
</dbReference>
<dbReference type="PANTHER" id="PTHR24363:SF0">
    <property type="entry name" value="SERINE_THREONINE KINASE LIKE DOMAIN CONTAINING 1"/>
    <property type="match status" value="1"/>
</dbReference>
<dbReference type="Gene3D" id="3.30.200.20">
    <property type="entry name" value="Phosphorylase Kinase, domain 1"/>
    <property type="match status" value="1"/>
</dbReference>
<dbReference type="Pfam" id="PF00069">
    <property type="entry name" value="Pkinase"/>
    <property type="match status" value="1"/>
</dbReference>
<dbReference type="InterPro" id="IPR017441">
    <property type="entry name" value="Protein_kinase_ATP_BS"/>
</dbReference>
<dbReference type="RefSeq" id="WP_343129311.1">
    <property type="nucleotide sequence ID" value="NZ_JBCITK010000001.1"/>
</dbReference>
<evidence type="ECO:0000256" key="4">
    <source>
        <dbReference type="ARBA" id="ARBA00022741"/>
    </source>
</evidence>
<keyword evidence="6 9" id="KW-0067">ATP-binding</keyword>
<feature type="transmembrane region" description="Helical" evidence="10">
    <location>
        <begin position="201"/>
        <end position="220"/>
    </location>
</feature>
<dbReference type="InterPro" id="IPR008271">
    <property type="entry name" value="Ser/Thr_kinase_AS"/>
</dbReference>
<evidence type="ECO:0000256" key="7">
    <source>
        <dbReference type="ARBA" id="ARBA00047899"/>
    </source>
</evidence>
<feature type="domain" description="Protein kinase" evidence="11">
    <location>
        <begin position="18"/>
        <end position="270"/>
    </location>
</feature>
<keyword evidence="10" id="KW-0472">Membrane</keyword>
<dbReference type="SMART" id="SM00220">
    <property type="entry name" value="S_TKc"/>
    <property type="match status" value="1"/>
</dbReference>
<dbReference type="EC" id="2.7.11.1" evidence="1"/>
<sequence length="305" mass="34916">MAEHDIHLSAGEVLRDQYKIIRHIGSGGMAVVYLACELHDESKLWAVKIADTEKKMARRLSAEGKVLSRHHHKNLPQIADFFYSDDRRYVYLVQEYIKGKSLLQLFEEQDQPFSEQFVIDLGIEITDILTYLHSQKPSIIYRDIKPGNLMLTDEGRLMLIDFGIARAFDEEKLKDTLQIGTVGFAAPEQFEKRQSDTRTDLFSLGALLYFLLSGGKYVYIAQKPLKTFRKGISKTLHSIVHQLVEHEPDKRIQSASETRASLEKAKEDLLKKQKRQMSKGKLIAAYIGSSLLLLAVIVYIIIDQY</sequence>
<comment type="catalytic activity">
    <reaction evidence="7">
        <text>L-threonyl-[protein] + ATP = O-phospho-L-threonyl-[protein] + ADP + H(+)</text>
        <dbReference type="Rhea" id="RHEA:46608"/>
        <dbReference type="Rhea" id="RHEA-COMP:11060"/>
        <dbReference type="Rhea" id="RHEA-COMP:11605"/>
        <dbReference type="ChEBI" id="CHEBI:15378"/>
        <dbReference type="ChEBI" id="CHEBI:30013"/>
        <dbReference type="ChEBI" id="CHEBI:30616"/>
        <dbReference type="ChEBI" id="CHEBI:61977"/>
        <dbReference type="ChEBI" id="CHEBI:456216"/>
        <dbReference type="EC" id="2.7.11.1"/>
    </reaction>
</comment>
<comment type="catalytic activity">
    <reaction evidence="8">
        <text>L-seryl-[protein] + ATP = O-phospho-L-seryl-[protein] + ADP + H(+)</text>
        <dbReference type="Rhea" id="RHEA:17989"/>
        <dbReference type="Rhea" id="RHEA-COMP:9863"/>
        <dbReference type="Rhea" id="RHEA-COMP:11604"/>
        <dbReference type="ChEBI" id="CHEBI:15378"/>
        <dbReference type="ChEBI" id="CHEBI:29999"/>
        <dbReference type="ChEBI" id="CHEBI:30616"/>
        <dbReference type="ChEBI" id="CHEBI:83421"/>
        <dbReference type="ChEBI" id="CHEBI:456216"/>
        <dbReference type="EC" id="2.7.11.1"/>
    </reaction>
</comment>
<dbReference type="InterPro" id="IPR011009">
    <property type="entry name" value="Kinase-like_dom_sf"/>
</dbReference>
<dbReference type="EMBL" id="JBCITK010000001">
    <property type="protein sequence ID" value="MEN0642161.1"/>
    <property type="molecule type" value="Genomic_DNA"/>
</dbReference>
<keyword evidence="10" id="KW-1133">Transmembrane helix</keyword>
<dbReference type="PANTHER" id="PTHR24363">
    <property type="entry name" value="SERINE/THREONINE PROTEIN KINASE"/>
    <property type="match status" value="1"/>
</dbReference>
<evidence type="ECO:0000313" key="12">
    <source>
        <dbReference type="EMBL" id="MEN0642161.1"/>
    </source>
</evidence>
<keyword evidence="13" id="KW-1185">Reference proteome</keyword>
<dbReference type="PROSITE" id="PS00107">
    <property type="entry name" value="PROTEIN_KINASE_ATP"/>
    <property type="match status" value="1"/>
</dbReference>